<feature type="transmembrane region" description="Helical" evidence="1">
    <location>
        <begin position="300"/>
        <end position="318"/>
    </location>
</feature>
<keyword evidence="1" id="KW-0812">Transmembrane</keyword>
<reference evidence="2 3" key="1">
    <citation type="submission" date="2019-07" db="EMBL/GenBank/DDBJ databases">
        <title>Whole genome shotgun sequence of Meiothermus hypogaeus NBRC 106114.</title>
        <authorList>
            <person name="Hosoyama A."/>
            <person name="Uohara A."/>
            <person name="Ohji S."/>
            <person name="Ichikawa N."/>
        </authorList>
    </citation>
    <scope>NUCLEOTIDE SEQUENCE [LARGE SCALE GENOMIC DNA]</scope>
    <source>
        <strain evidence="2 3">NBRC 106114</strain>
    </source>
</reference>
<feature type="transmembrane region" description="Helical" evidence="1">
    <location>
        <begin position="173"/>
        <end position="191"/>
    </location>
</feature>
<comment type="caution">
    <text evidence="2">The sequence shown here is derived from an EMBL/GenBank/DDBJ whole genome shotgun (WGS) entry which is preliminary data.</text>
</comment>
<evidence type="ECO:0008006" key="4">
    <source>
        <dbReference type="Google" id="ProtNLM"/>
    </source>
</evidence>
<feature type="transmembrane region" description="Helical" evidence="1">
    <location>
        <begin position="198"/>
        <end position="216"/>
    </location>
</feature>
<feature type="transmembrane region" description="Helical" evidence="1">
    <location>
        <begin position="44"/>
        <end position="77"/>
    </location>
</feature>
<dbReference type="AlphaFoldDB" id="A0A511R0A8"/>
<dbReference type="Proteomes" id="UP000321197">
    <property type="component" value="Unassembled WGS sequence"/>
</dbReference>
<feature type="transmembrane region" description="Helical" evidence="1">
    <location>
        <begin position="339"/>
        <end position="361"/>
    </location>
</feature>
<organism evidence="2 3">
    <name type="scientific">Meiothermus hypogaeus NBRC 106114</name>
    <dbReference type="NCBI Taxonomy" id="1227553"/>
    <lineage>
        <taxon>Bacteria</taxon>
        <taxon>Thermotogati</taxon>
        <taxon>Deinococcota</taxon>
        <taxon>Deinococci</taxon>
        <taxon>Thermales</taxon>
        <taxon>Thermaceae</taxon>
        <taxon>Meiothermus</taxon>
    </lineage>
</organism>
<gene>
    <name evidence="2" type="ORF">MHY01S_12140</name>
</gene>
<feature type="transmembrane region" description="Helical" evidence="1">
    <location>
        <begin position="150"/>
        <end position="167"/>
    </location>
</feature>
<sequence length="384" mass="41012">MNLLFITLLTFLLAWGGLVWVRSPQGEAGPAWLRWWGGLGGMGLALLGAVLLVLGADGLLGAALAWWGSLLAVLAVWGGDLLWAARRTLTVVALGAALLGGAVGWLVGGQGALLVWAVLSATATTQALWLLGQPAALVRLKWLRTHLKPWMVLLALAVLVRIPVPLWPEGFALISLVQMLLISLAALWWGYAQVGARIGLLFALAFALGLGVELLGSKTGLPFGQYTYLGAPPPTVLGVPLIVPLGWFALVLSAHGLAGGRPWLTGLLVVAWDLGLEALMPARGYWAWQDPHPLWYGAPLQNYLAWFAVGALISWMYGRLGPELHRNRSFAWAYRLEALFIPVGLALFGLWPAALVCGLAMNALAWGSYLRRAGGPGRVPMTEG</sequence>
<proteinExistence type="predicted"/>
<dbReference type="RefSeq" id="WP_244947023.1">
    <property type="nucleotide sequence ID" value="NZ_BJXL01000030.1"/>
</dbReference>
<accession>A0A511R0A8</accession>
<evidence type="ECO:0000256" key="1">
    <source>
        <dbReference type="SAM" id="Phobius"/>
    </source>
</evidence>
<protein>
    <recommendedName>
        <fullName evidence="4">Carotenoid biosynthesis protein</fullName>
    </recommendedName>
</protein>
<feature type="transmembrane region" description="Helical" evidence="1">
    <location>
        <begin position="236"/>
        <end position="254"/>
    </location>
</feature>
<feature type="transmembrane region" description="Helical" evidence="1">
    <location>
        <begin position="266"/>
        <end position="288"/>
    </location>
</feature>
<dbReference type="Pfam" id="PF04240">
    <property type="entry name" value="Caroten_synth"/>
    <property type="match status" value="1"/>
</dbReference>
<dbReference type="PANTHER" id="PTHR39419">
    <property type="entry name" value="SLL0814 PROTEIN"/>
    <property type="match status" value="1"/>
</dbReference>
<feature type="transmembrane region" description="Helical" evidence="1">
    <location>
        <begin position="113"/>
        <end position="138"/>
    </location>
</feature>
<dbReference type="EMBL" id="BJXL01000030">
    <property type="protein sequence ID" value="GEM83048.1"/>
    <property type="molecule type" value="Genomic_DNA"/>
</dbReference>
<name>A0A511R0A8_9DEIN</name>
<evidence type="ECO:0000313" key="3">
    <source>
        <dbReference type="Proteomes" id="UP000321197"/>
    </source>
</evidence>
<dbReference type="InterPro" id="IPR007354">
    <property type="entry name" value="CruF-like"/>
</dbReference>
<keyword evidence="1" id="KW-0472">Membrane</keyword>
<evidence type="ECO:0000313" key="2">
    <source>
        <dbReference type="EMBL" id="GEM83048.1"/>
    </source>
</evidence>
<feature type="transmembrane region" description="Helical" evidence="1">
    <location>
        <begin position="89"/>
        <end position="107"/>
    </location>
</feature>
<dbReference type="PANTHER" id="PTHR39419:SF1">
    <property type="entry name" value="SLL0814 PROTEIN"/>
    <property type="match status" value="1"/>
</dbReference>
<keyword evidence="1" id="KW-1133">Transmembrane helix</keyword>